<organism evidence="3 4">
    <name type="scientific">Pleionea mediterranea</name>
    <dbReference type="NCBI Taxonomy" id="523701"/>
    <lineage>
        <taxon>Bacteria</taxon>
        <taxon>Pseudomonadati</taxon>
        <taxon>Pseudomonadota</taxon>
        <taxon>Gammaproteobacteria</taxon>
        <taxon>Oceanospirillales</taxon>
        <taxon>Pleioneaceae</taxon>
        <taxon>Pleionea</taxon>
    </lineage>
</organism>
<accession>A0A316G3U1</accession>
<keyword evidence="4" id="KW-1185">Reference proteome</keyword>
<dbReference type="AlphaFoldDB" id="A0A316G3U1"/>
<evidence type="ECO:0000256" key="1">
    <source>
        <dbReference type="SAM" id="MobiDB-lite"/>
    </source>
</evidence>
<feature type="chain" id="PRO_5016285949" evidence="2">
    <location>
        <begin position="24"/>
        <end position="159"/>
    </location>
</feature>
<feature type="signal peptide" evidence="2">
    <location>
        <begin position="1"/>
        <end position="23"/>
    </location>
</feature>
<dbReference type="PROSITE" id="PS51257">
    <property type="entry name" value="PROKAR_LIPOPROTEIN"/>
    <property type="match status" value="1"/>
</dbReference>
<proteinExistence type="predicted"/>
<evidence type="ECO:0000313" key="4">
    <source>
        <dbReference type="Proteomes" id="UP000245790"/>
    </source>
</evidence>
<feature type="compositionally biased region" description="Polar residues" evidence="1">
    <location>
        <begin position="144"/>
        <end position="159"/>
    </location>
</feature>
<keyword evidence="2" id="KW-0732">Signal</keyword>
<sequence length="159" mass="17959">MKFHRFFLFSGLFTLLMACTSFTKTEVDQQLSQLNQLSLKQMINLLGVPSKQYELDEQLYVEWHKVNASNSDTRVSIGSSTGGRNWFGGLGFSFPFNSEEEVCIIRATTDDNKESISNLDWRGNKDYCGELLTEIAPENKEPISANNNASTENKQTSVK</sequence>
<evidence type="ECO:0000313" key="3">
    <source>
        <dbReference type="EMBL" id="PWK54450.1"/>
    </source>
</evidence>
<dbReference type="RefSeq" id="WP_109761565.1">
    <property type="nucleotide sequence ID" value="NZ_QGGU01000001.1"/>
</dbReference>
<feature type="region of interest" description="Disordered" evidence="1">
    <location>
        <begin position="138"/>
        <end position="159"/>
    </location>
</feature>
<dbReference type="OrthoDB" id="7284935at2"/>
<reference evidence="3 4" key="1">
    <citation type="submission" date="2018-05" db="EMBL/GenBank/DDBJ databases">
        <title>Genomic Encyclopedia of Type Strains, Phase IV (KMG-IV): sequencing the most valuable type-strain genomes for metagenomic binning, comparative biology and taxonomic classification.</title>
        <authorList>
            <person name="Goeker M."/>
        </authorList>
    </citation>
    <scope>NUCLEOTIDE SEQUENCE [LARGE SCALE GENOMIC DNA]</scope>
    <source>
        <strain evidence="3 4">DSM 25350</strain>
    </source>
</reference>
<name>A0A316G3U1_9GAMM</name>
<protein>
    <submittedName>
        <fullName evidence="3">Uncharacterized protein</fullName>
    </submittedName>
</protein>
<gene>
    <name evidence="3" type="ORF">C8D97_101298</name>
</gene>
<dbReference type="EMBL" id="QGGU01000001">
    <property type="protein sequence ID" value="PWK54450.1"/>
    <property type="molecule type" value="Genomic_DNA"/>
</dbReference>
<evidence type="ECO:0000256" key="2">
    <source>
        <dbReference type="SAM" id="SignalP"/>
    </source>
</evidence>
<comment type="caution">
    <text evidence="3">The sequence shown here is derived from an EMBL/GenBank/DDBJ whole genome shotgun (WGS) entry which is preliminary data.</text>
</comment>
<dbReference type="Proteomes" id="UP000245790">
    <property type="component" value="Unassembled WGS sequence"/>
</dbReference>